<reference evidence="2" key="1">
    <citation type="submission" date="2016-11" db="UniProtKB">
        <authorList>
            <consortium name="WormBaseParasite"/>
        </authorList>
    </citation>
    <scope>IDENTIFICATION</scope>
</reference>
<dbReference type="WBParaSite" id="MhA1_Contig737.frz3.gene13">
    <property type="protein sequence ID" value="MhA1_Contig737.frz3.gene13"/>
    <property type="gene ID" value="MhA1_Contig737.frz3.gene13"/>
</dbReference>
<evidence type="ECO:0000313" key="1">
    <source>
        <dbReference type="Proteomes" id="UP000095281"/>
    </source>
</evidence>
<name>A0A1I8BYK2_MELHA</name>
<proteinExistence type="predicted"/>
<dbReference type="Proteomes" id="UP000095281">
    <property type="component" value="Unplaced"/>
</dbReference>
<keyword evidence="1" id="KW-1185">Reference proteome</keyword>
<evidence type="ECO:0000313" key="2">
    <source>
        <dbReference type="WBParaSite" id="MhA1_Contig737.frz3.gene13"/>
    </source>
</evidence>
<protein>
    <submittedName>
        <fullName evidence="2">Mediator of RNA polymerase II transcription subunit 22</fullName>
    </submittedName>
</protein>
<dbReference type="AlphaFoldDB" id="A0A1I8BYK2"/>
<organism evidence="1 2">
    <name type="scientific">Meloidogyne hapla</name>
    <name type="common">Root-knot nematode worm</name>
    <dbReference type="NCBI Taxonomy" id="6305"/>
    <lineage>
        <taxon>Eukaryota</taxon>
        <taxon>Metazoa</taxon>
        <taxon>Ecdysozoa</taxon>
        <taxon>Nematoda</taxon>
        <taxon>Chromadorea</taxon>
        <taxon>Rhabditida</taxon>
        <taxon>Tylenchina</taxon>
        <taxon>Tylenchomorpha</taxon>
        <taxon>Tylenchoidea</taxon>
        <taxon>Meloidogynidae</taxon>
        <taxon>Meloidogyninae</taxon>
        <taxon>Meloidogyne</taxon>
    </lineage>
</organism>
<accession>A0A1I8BYK2</accession>
<sequence>MDAALPAQVDALPVQVSLGEQLRNDVVGSLTRIIWVFDNIIKEATLNLNGKELRHLNSCLEVVAITSIFNHFLEIVNNLPINDADFDLTDLYALQEHLQVKKGEVEKLGQYALENERGRNRQ</sequence>